<comment type="caution">
    <text evidence="2">The sequence shown here is derived from an EMBL/GenBank/DDBJ whole genome shotgun (WGS) entry which is preliminary data.</text>
</comment>
<evidence type="ECO:0000313" key="3">
    <source>
        <dbReference type="Proteomes" id="UP000794436"/>
    </source>
</evidence>
<keyword evidence="1" id="KW-0812">Transmembrane</keyword>
<reference evidence="2" key="1">
    <citation type="submission" date="2019-03" db="EMBL/GenBank/DDBJ databases">
        <title>Long read genome sequence of the mycoparasitic Pythium oligandrum ATCC 38472 isolated from sugarbeet rhizosphere.</title>
        <authorList>
            <person name="Gaulin E."/>
        </authorList>
    </citation>
    <scope>NUCLEOTIDE SEQUENCE</scope>
    <source>
        <strain evidence="2">ATCC 38472_TT</strain>
    </source>
</reference>
<accession>A0A8K1CLJ5</accession>
<name>A0A8K1CLJ5_PYTOL</name>
<sequence>MTAFDVLFTKQAYRLNGEIFGLFMIKVSILFLGFLPILWSTSVTNRRIALKWTNPNVCSVEWALAVRFGLSGSIGQSVIYTQSPKSESRKSSIRAGPTLDDVCPSLSTKKSDIAVQSGLVVVPYEVARAGYVMISDDAMISLNDWFWFMMTTPLRFVLRRFVHFRIYVFNVTQSPLKDDSYTVRERASLCRVSDKRFDQVAWWRISLRRFR</sequence>
<dbReference type="AlphaFoldDB" id="A0A8K1CLJ5"/>
<dbReference type="Proteomes" id="UP000794436">
    <property type="component" value="Unassembled WGS sequence"/>
</dbReference>
<proteinExistence type="predicted"/>
<evidence type="ECO:0000256" key="1">
    <source>
        <dbReference type="SAM" id="Phobius"/>
    </source>
</evidence>
<protein>
    <submittedName>
        <fullName evidence="2">Uncharacterized protein</fullName>
    </submittedName>
</protein>
<organism evidence="2 3">
    <name type="scientific">Pythium oligandrum</name>
    <name type="common">Mycoparasitic fungus</name>
    <dbReference type="NCBI Taxonomy" id="41045"/>
    <lineage>
        <taxon>Eukaryota</taxon>
        <taxon>Sar</taxon>
        <taxon>Stramenopiles</taxon>
        <taxon>Oomycota</taxon>
        <taxon>Peronosporomycetes</taxon>
        <taxon>Pythiales</taxon>
        <taxon>Pythiaceae</taxon>
        <taxon>Pythium</taxon>
    </lineage>
</organism>
<evidence type="ECO:0000313" key="2">
    <source>
        <dbReference type="EMBL" id="TMW65284.1"/>
    </source>
</evidence>
<dbReference type="EMBL" id="SPLM01000037">
    <property type="protein sequence ID" value="TMW65284.1"/>
    <property type="molecule type" value="Genomic_DNA"/>
</dbReference>
<keyword evidence="3" id="KW-1185">Reference proteome</keyword>
<feature type="transmembrane region" description="Helical" evidence="1">
    <location>
        <begin position="20"/>
        <end position="39"/>
    </location>
</feature>
<gene>
    <name evidence="2" type="ORF">Poli38472_007926</name>
</gene>
<keyword evidence="1" id="KW-1133">Transmembrane helix</keyword>
<keyword evidence="1" id="KW-0472">Membrane</keyword>